<dbReference type="PROSITE" id="PS50111">
    <property type="entry name" value="CHEMOTAXIS_TRANSDUC_2"/>
    <property type="match status" value="1"/>
</dbReference>
<reference evidence="8 9" key="1">
    <citation type="submission" date="2019-03" db="EMBL/GenBank/DDBJ databases">
        <title>Genomic Encyclopedia of Type Strains, Phase IV (KMG-IV): sequencing the most valuable type-strain genomes for metagenomic binning, comparative biology and taxonomic classification.</title>
        <authorList>
            <person name="Goeker M."/>
        </authorList>
    </citation>
    <scope>NUCLEOTIDE SEQUENCE [LARGE SCALE GENOMIC DNA]</scope>
    <source>
        <strain evidence="8 9">JA181</strain>
    </source>
</reference>
<dbReference type="EMBL" id="SOEB01000020">
    <property type="protein sequence ID" value="TDX25388.1"/>
    <property type="molecule type" value="Genomic_DNA"/>
</dbReference>
<dbReference type="InterPro" id="IPR004090">
    <property type="entry name" value="Chemotax_Me-accpt_rcpt"/>
</dbReference>
<dbReference type="Gene3D" id="1.10.287.950">
    <property type="entry name" value="Methyl-accepting chemotaxis protein"/>
    <property type="match status" value="1"/>
</dbReference>
<dbReference type="InterPro" id="IPR051310">
    <property type="entry name" value="MCP_chemotaxis"/>
</dbReference>
<dbReference type="PRINTS" id="PR00260">
    <property type="entry name" value="CHEMTRNSDUCR"/>
</dbReference>
<dbReference type="GO" id="GO:0006935">
    <property type="term" value="P:chemotaxis"/>
    <property type="evidence" value="ECO:0007669"/>
    <property type="project" value="UniProtKB-KW"/>
</dbReference>
<evidence type="ECO:0000256" key="3">
    <source>
        <dbReference type="PROSITE-ProRule" id="PRU00284"/>
    </source>
</evidence>
<keyword evidence="1" id="KW-0145">Chemotaxis</keyword>
<feature type="compositionally biased region" description="Low complexity" evidence="5">
    <location>
        <begin position="290"/>
        <end position="309"/>
    </location>
</feature>
<dbReference type="Pfam" id="PF00015">
    <property type="entry name" value="MCPsignal"/>
    <property type="match status" value="1"/>
</dbReference>
<evidence type="ECO:0000256" key="4">
    <source>
        <dbReference type="SAM" id="Coils"/>
    </source>
</evidence>
<dbReference type="SMART" id="SM00283">
    <property type="entry name" value="MA"/>
    <property type="match status" value="1"/>
</dbReference>
<comment type="similarity">
    <text evidence="2">Belongs to the methyl-accepting chemotaxis (MCP) protein family.</text>
</comment>
<accession>A0A4R8FN07</accession>
<dbReference type="PANTHER" id="PTHR43531">
    <property type="entry name" value="PROTEIN ICFG"/>
    <property type="match status" value="1"/>
</dbReference>
<dbReference type="Pfam" id="PF12729">
    <property type="entry name" value="4HB_MCP_1"/>
    <property type="match status" value="1"/>
</dbReference>
<dbReference type="GO" id="GO:0004888">
    <property type="term" value="F:transmembrane signaling receptor activity"/>
    <property type="evidence" value="ECO:0007669"/>
    <property type="project" value="InterPro"/>
</dbReference>
<dbReference type="Proteomes" id="UP000295484">
    <property type="component" value="Unassembled WGS sequence"/>
</dbReference>
<dbReference type="InterPro" id="IPR024478">
    <property type="entry name" value="HlyB_4HB_MCP"/>
</dbReference>
<organism evidence="8 9">
    <name type="scientific">Rhodovulum visakhapatnamense</name>
    <dbReference type="NCBI Taxonomy" id="364297"/>
    <lineage>
        <taxon>Bacteria</taxon>
        <taxon>Pseudomonadati</taxon>
        <taxon>Pseudomonadota</taxon>
        <taxon>Alphaproteobacteria</taxon>
        <taxon>Rhodobacterales</taxon>
        <taxon>Paracoccaceae</taxon>
        <taxon>Rhodovulum</taxon>
    </lineage>
</organism>
<evidence type="ECO:0000259" key="7">
    <source>
        <dbReference type="PROSITE" id="PS50111"/>
    </source>
</evidence>
<dbReference type="RefSeq" id="WP_134078810.1">
    <property type="nucleotide sequence ID" value="NZ_SOEB01000020.1"/>
</dbReference>
<feature type="coiled-coil region" evidence="4">
    <location>
        <begin position="461"/>
        <end position="492"/>
    </location>
</feature>
<dbReference type="PANTHER" id="PTHR43531:SF11">
    <property type="entry name" value="METHYL-ACCEPTING CHEMOTAXIS PROTEIN 3"/>
    <property type="match status" value="1"/>
</dbReference>
<feature type="transmembrane region" description="Helical" evidence="6">
    <location>
        <begin position="187"/>
        <end position="207"/>
    </location>
</feature>
<evidence type="ECO:0000313" key="9">
    <source>
        <dbReference type="Proteomes" id="UP000295484"/>
    </source>
</evidence>
<protein>
    <submittedName>
        <fullName evidence="8">Methyl-accepting chemotaxis protein</fullName>
    </submittedName>
</protein>
<dbReference type="GO" id="GO:0007165">
    <property type="term" value="P:signal transduction"/>
    <property type="evidence" value="ECO:0007669"/>
    <property type="project" value="UniProtKB-KW"/>
</dbReference>
<evidence type="ECO:0000313" key="8">
    <source>
        <dbReference type="EMBL" id="TDX25388.1"/>
    </source>
</evidence>
<name>A0A4R8FN07_9RHOB</name>
<feature type="compositionally biased region" description="Polar residues" evidence="5">
    <location>
        <begin position="311"/>
        <end position="322"/>
    </location>
</feature>
<dbReference type="AlphaFoldDB" id="A0A4R8FN07"/>
<dbReference type="GO" id="GO:0005886">
    <property type="term" value="C:plasma membrane"/>
    <property type="evidence" value="ECO:0007669"/>
    <property type="project" value="TreeGrafter"/>
</dbReference>
<keyword evidence="6" id="KW-0812">Transmembrane</keyword>
<evidence type="ECO:0000256" key="1">
    <source>
        <dbReference type="ARBA" id="ARBA00022500"/>
    </source>
</evidence>
<feature type="region of interest" description="Disordered" evidence="5">
    <location>
        <begin position="507"/>
        <end position="566"/>
    </location>
</feature>
<feature type="region of interest" description="Disordered" evidence="5">
    <location>
        <begin position="273"/>
        <end position="337"/>
    </location>
</feature>
<keyword evidence="4" id="KW-0175">Coiled coil</keyword>
<evidence type="ECO:0000256" key="5">
    <source>
        <dbReference type="SAM" id="MobiDB-lite"/>
    </source>
</evidence>
<dbReference type="InterPro" id="IPR004089">
    <property type="entry name" value="MCPsignal_dom"/>
</dbReference>
<sequence>MTLSLRAKLALAFGALLLLISLLGGVAILQMNRINAQSTIIADNWLPSVDEVRQLDTIMAKYRIGEYAHVLATTESEFERIETYIDGVRAKLDASRAAYEALIIAPEERQLYAQFNERLTNYLENSKRILRYSRNNQKDLAGRDMSDSLELFDTVTADLTELVAFNSNGARAASAEGDEAYATSQKVVFGVIGLALLVGIGTAIFLIRNITRALGGEPDYARDVIREIASGNLEVKVATREGDSDSLLAAARDMVAKLKEVITEVAVSSRNVGSGSQEMSAAAEQLGQGATEQASSTEEVSSSMEEMAANIKQNADNASQTEKIARQSAGDAKSSGDAVGKAVKAMETIAEKILIVQEIARQTDLLALNAAVEAARAGEHGRGFAVVASEVRKLAERSQAAAQEISGLSGDTVKAAQQAGEMLTRLVPDIQRTAELVAEISNASQEQNAGAAQINVAIQQLDKVTQQNTSASEQMAATAEELESQSSQLQQVIGYFRVALDEMAGRAGSHHVAQRGRRSDSSPVEDAIRKTAAPARRRPSQASGGFMLDMGGDDDIDQQFMRSGAA</sequence>
<keyword evidence="6" id="KW-0472">Membrane</keyword>
<evidence type="ECO:0000256" key="2">
    <source>
        <dbReference type="ARBA" id="ARBA00029447"/>
    </source>
</evidence>
<evidence type="ECO:0000256" key="6">
    <source>
        <dbReference type="SAM" id="Phobius"/>
    </source>
</evidence>
<feature type="domain" description="Methyl-accepting transducer" evidence="7">
    <location>
        <begin position="268"/>
        <end position="483"/>
    </location>
</feature>
<proteinExistence type="inferred from homology"/>
<gene>
    <name evidence="8" type="ORF">EV657_12023</name>
</gene>
<keyword evidence="6" id="KW-1133">Transmembrane helix</keyword>
<dbReference type="SUPFAM" id="SSF58104">
    <property type="entry name" value="Methyl-accepting chemotaxis protein (MCP) signaling domain"/>
    <property type="match status" value="1"/>
</dbReference>
<keyword evidence="3" id="KW-0807">Transducer</keyword>
<comment type="caution">
    <text evidence="8">The sequence shown here is derived from an EMBL/GenBank/DDBJ whole genome shotgun (WGS) entry which is preliminary data.</text>
</comment>